<dbReference type="InterPro" id="IPR020846">
    <property type="entry name" value="MFS_dom"/>
</dbReference>
<feature type="transmembrane region" description="Helical" evidence="8">
    <location>
        <begin position="345"/>
        <end position="366"/>
    </location>
</feature>
<feature type="transmembrane region" description="Helical" evidence="8">
    <location>
        <begin position="245"/>
        <end position="270"/>
    </location>
</feature>
<proteinExistence type="inferred from homology"/>
<feature type="transmembrane region" description="Helical" evidence="8">
    <location>
        <begin position="81"/>
        <end position="100"/>
    </location>
</feature>
<evidence type="ECO:0000259" key="9">
    <source>
        <dbReference type="PROSITE" id="PS50850"/>
    </source>
</evidence>
<evidence type="ECO:0000256" key="6">
    <source>
        <dbReference type="ARBA" id="ARBA00022989"/>
    </source>
</evidence>
<feature type="transmembrane region" description="Helical" evidence="8">
    <location>
        <begin position="282"/>
        <end position="304"/>
    </location>
</feature>
<name>A0A081K7V0_9GAMM</name>
<feature type="transmembrane region" description="Helical" evidence="8">
    <location>
        <begin position="310"/>
        <end position="333"/>
    </location>
</feature>
<evidence type="ECO:0000256" key="1">
    <source>
        <dbReference type="ARBA" id="ARBA00004651"/>
    </source>
</evidence>
<dbReference type="GO" id="GO:1990961">
    <property type="term" value="P:xenobiotic detoxification by transmembrane export across the plasma membrane"/>
    <property type="evidence" value="ECO:0007669"/>
    <property type="project" value="InterPro"/>
</dbReference>
<dbReference type="Proteomes" id="UP000027997">
    <property type="component" value="Unassembled WGS sequence"/>
</dbReference>
<comment type="caution">
    <text evidence="10">The sequence shown here is derived from an EMBL/GenBank/DDBJ whole genome shotgun (WGS) entry which is preliminary data.</text>
</comment>
<keyword evidence="4" id="KW-1003">Cell membrane</keyword>
<keyword evidence="3 8" id="KW-0813">Transport</keyword>
<evidence type="ECO:0000313" key="11">
    <source>
        <dbReference type="Proteomes" id="UP000027997"/>
    </source>
</evidence>
<keyword evidence="5 8" id="KW-0812">Transmembrane</keyword>
<evidence type="ECO:0000256" key="8">
    <source>
        <dbReference type="RuleBase" id="RU365088"/>
    </source>
</evidence>
<dbReference type="NCBIfam" id="TIGR00710">
    <property type="entry name" value="efflux_Bcr_CflA"/>
    <property type="match status" value="1"/>
</dbReference>
<dbReference type="AlphaFoldDB" id="A0A081K7V0"/>
<feature type="transmembrane region" description="Helical" evidence="8">
    <location>
        <begin position="165"/>
        <end position="188"/>
    </location>
</feature>
<evidence type="ECO:0000256" key="2">
    <source>
        <dbReference type="ARBA" id="ARBA00006236"/>
    </source>
</evidence>
<dbReference type="EMBL" id="JOJP01000001">
    <property type="protein sequence ID" value="KEI70226.1"/>
    <property type="molecule type" value="Genomic_DNA"/>
</dbReference>
<reference evidence="10 11" key="1">
    <citation type="submission" date="2014-06" db="EMBL/GenBank/DDBJ databases">
        <title>Whole Genome Sequences of Three Symbiotic Endozoicomonas Bacteria.</title>
        <authorList>
            <person name="Neave M.J."/>
            <person name="Apprill A."/>
            <person name="Voolstra C.R."/>
        </authorList>
    </citation>
    <scope>NUCLEOTIDE SEQUENCE [LARGE SCALE GENOMIC DNA]</scope>
    <source>
        <strain evidence="10 11">DSM 22380</strain>
    </source>
</reference>
<feature type="transmembrane region" description="Helical" evidence="8">
    <location>
        <begin position="106"/>
        <end position="127"/>
    </location>
</feature>
<evidence type="ECO:0000313" key="10">
    <source>
        <dbReference type="EMBL" id="KEI70226.1"/>
    </source>
</evidence>
<accession>A0A081K7V0</accession>
<comment type="similarity">
    <text evidence="2 8">Belongs to the major facilitator superfamily. Bcr/CmlA family.</text>
</comment>
<feature type="transmembrane region" description="Helical" evidence="8">
    <location>
        <begin position="49"/>
        <end position="69"/>
    </location>
</feature>
<keyword evidence="11" id="KW-1185">Reference proteome</keyword>
<dbReference type="SUPFAM" id="SSF103473">
    <property type="entry name" value="MFS general substrate transporter"/>
    <property type="match status" value="1"/>
</dbReference>
<dbReference type="Gene3D" id="1.20.1720.10">
    <property type="entry name" value="Multidrug resistance protein D"/>
    <property type="match status" value="1"/>
</dbReference>
<dbReference type="InterPro" id="IPR011701">
    <property type="entry name" value="MFS"/>
</dbReference>
<dbReference type="CDD" id="cd17320">
    <property type="entry name" value="MFS_MdfA_MDR_like"/>
    <property type="match status" value="1"/>
</dbReference>
<dbReference type="InterPro" id="IPR004812">
    <property type="entry name" value="Efflux_drug-R_Bcr/CmlA"/>
</dbReference>
<feature type="transmembrane region" description="Helical" evidence="8">
    <location>
        <begin position="12"/>
        <end position="37"/>
    </location>
</feature>
<evidence type="ECO:0000256" key="5">
    <source>
        <dbReference type="ARBA" id="ARBA00022692"/>
    </source>
</evidence>
<comment type="subcellular location">
    <subcellularLocation>
        <location evidence="8">Cell inner membrane</location>
        <topology evidence="8">Multi-pass membrane protein</topology>
    </subcellularLocation>
    <subcellularLocation>
        <location evidence="1">Cell membrane</location>
        <topology evidence="1">Multi-pass membrane protein</topology>
    </subcellularLocation>
</comment>
<keyword evidence="6 8" id="KW-1133">Transmembrane helix</keyword>
<dbReference type="GO" id="GO:0042910">
    <property type="term" value="F:xenobiotic transmembrane transporter activity"/>
    <property type="evidence" value="ECO:0007669"/>
    <property type="project" value="InterPro"/>
</dbReference>
<feature type="domain" description="Major facilitator superfamily (MFS) profile" evidence="9">
    <location>
        <begin position="15"/>
        <end position="394"/>
    </location>
</feature>
<dbReference type="STRING" id="305900.GV64_05225"/>
<dbReference type="PANTHER" id="PTHR42718">
    <property type="entry name" value="MAJOR FACILITATOR SUPERFAMILY MULTIDRUG TRANSPORTER MFSC"/>
    <property type="match status" value="1"/>
</dbReference>
<feature type="transmembrane region" description="Helical" evidence="8">
    <location>
        <begin position="209"/>
        <end position="233"/>
    </location>
</feature>
<keyword evidence="7 8" id="KW-0472">Membrane</keyword>
<keyword evidence="8" id="KW-0997">Cell inner membrane</keyword>
<feature type="transmembrane region" description="Helical" evidence="8">
    <location>
        <begin position="139"/>
        <end position="159"/>
    </location>
</feature>
<dbReference type="NCBIfam" id="NF033134">
    <property type="entry name" value="cmlA_floR"/>
    <property type="match status" value="1"/>
</dbReference>
<evidence type="ECO:0000256" key="7">
    <source>
        <dbReference type="ARBA" id="ARBA00023136"/>
    </source>
</evidence>
<evidence type="ECO:0000256" key="4">
    <source>
        <dbReference type="ARBA" id="ARBA00022475"/>
    </source>
</evidence>
<feature type="transmembrane region" description="Helical" evidence="8">
    <location>
        <begin position="372"/>
        <end position="392"/>
    </location>
</feature>
<dbReference type="PROSITE" id="PS50850">
    <property type="entry name" value="MFS"/>
    <property type="match status" value="1"/>
</dbReference>
<dbReference type="PANTHER" id="PTHR42718:SF9">
    <property type="entry name" value="MAJOR FACILITATOR SUPERFAMILY MULTIDRUG TRANSPORTER MFSC"/>
    <property type="match status" value="1"/>
</dbReference>
<organism evidence="10 11">
    <name type="scientific">Endozoicomonas elysicola</name>
    <dbReference type="NCBI Taxonomy" id="305900"/>
    <lineage>
        <taxon>Bacteria</taxon>
        <taxon>Pseudomonadati</taxon>
        <taxon>Pseudomonadota</taxon>
        <taxon>Gammaproteobacteria</taxon>
        <taxon>Oceanospirillales</taxon>
        <taxon>Endozoicomonadaceae</taxon>
        <taxon>Endozoicomonas</taxon>
    </lineage>
</organism>
<dbReference type="Pfam" id="PF07690">
    <property type="entry name" value="MFS_1"/>
    <property type="match status" value="1"/>
</dbReference>
<protein>
    <recommendedName>
        <fullName evidence="8">Bcr/CflA family efflux transporter</fullName>
    </recommendedName>
</protein>
<dbReference type="GO" id="GO:0005886">
    <property type="term" value="C:plasma membrane"/>
    <property type="evidence" value="ECO:0007669"/>
    <property type="project" value="UniProtKB-SubCell"/>
</dbReference>
<evidence type="ECO:0000256" key="3">
    <source>
        <dbReference type="ARBA" id="ARBA00022448"/>
    </source>
</evidence>
<sequence length="394" mass="41379">MTSPNKTWNYPLARTLLLMVPFDLLASLGMDIYLPALPGMGEFFSASPFMVQLTLSLYMLMLGCGQLIFGPLSDRYGRRPVLLFGCLLFVICSIGLTMTGSIELFIFFRLCQAAGGSAALVATFATVRDVYGHKPESATLYALLGGMLAFVPALGPIVGSLLIGWFGWASVFWGLAVSGSVAGVHALFSWPETHCSVGGGSIKHAFGRVITSPAFLLYTSGFTVAMGSFFVYFSIAPGILIGKLGYSSLVFSLLFAMAAVAMIIVSRFAGSIARKFGISGTLKLGMAVILAGALLMLLGSTLQLPEAPVLLLPMMVIAVGISITCSVCATGALAEFKDIAGTGVALYYCLEAVLVCLLGTAVVMLFPVGSLWPLIAFSGIGSLVVMASAAWINK</sequence>
<dbReference type="InterPro" id="IPR036259">
    <property type="entry name" value="MFS_trans_sf"/>
</dbReference>
<gene>
    <name evidence="10" type="ORF">GV64_05225</name>
</gene>
<dbReference type="eggNOG" id="COG2814">
    <property type="taxonomic scope" value="Bacteria"/>
</dbReference>